<dbReference type="InterPro" id="IPR013078">
    <property type="entry name" value="His_Pase_superF_clade-1"/>
</dbReference>
<proteinExistence type="predicted"/>
<dbReference type="Pfam" id="PF00300">
    <property type="entry name" value="His_Phos_1"/>
    <property type="match status" value="1"/>
</dbReference>
<gene>
    <name evidence="1" type="ORF">DCC81_13180</name>
</gene>
<dbReference type="InterPro" id="IPR029033">
    <property type="entry name" value="His_PPase_superfam"/>
</dbReference>
<dbReference type="SUPFAM" id="SSF53254">
    <property type="entry name" value="Phosphoglycerate mutase-like"/>
    <property type="match status" value="1"/>
</dbReference>
<name>A0A2T7BG57_9BACT</name>
<comment type="caution">
    <text evidence="1">The sequence shown here is derived from an EMBL/GenBank/DDBJ whole genome shotgun (WGS) entry which is preliminary data.</text>
</comment>
<protein>
    <recommendedName>
        <fullName evidence="3">Histidine phosphatase family protein</fullName>
    </recommendedName>
</protein>
<evidence type="ECO:0000313" key="1">
    <source>
        <dbReference type="EMBL" id="PUZ25254.1"/>
    </source>
</evidence>
<dbReference type="OrthoDB" id="3296006at2"/>
<evidence type="ECO:0000313" key="2">
    <source>
        <dbReference type="Proteomes" id="UP000244450"/>
    </source>
</evidence>
<dbReference type="PROSITE" id="PS51257">
    <property type="entry name" value="PROKAR_LIPOPROTEIN"/>
    <property type="match status" value="1"/>
</dbReference>
<dbReference type="Gene3D" id="3.40.50.1240">
    <property type="entry name" value="Phosphoglycerate mutase-like"/>
    <property type="match status" value="1"/>
</dbReference>
<organism evidence="1 2">
    <name type="scientific">Chitinophaga parva</name>
    <dbReference type="NCBI Taxonomy" id="2169414"/>
    <lineage>
        <taxon>Bacteria</taxon>
        <taxon>Pseudomonadati</taxon>
        <taxon>Bacteroidota</taxon>
        <taxon>Chitinophagia</taxon>
        <taxon>Chitinophagales</taxon>
        <taxon>Chitinophagaceae</taxon>
        <taxon>Chitinophaga</taxon>
    </lineage>
</organism>
<accession>A0A2T7BG57</accession>
<sequence length="190" mass="21320">MYAVRCTLYDFDPMYRLLPICLFALLAACQETAPPREAVPVAEDSTFLTGTFFVVRHAANYPGFDSTLTPEGQCQAGALARLLRDSAIDKIYFTHFKRSIATADSLRAALHTDTVFFNADSSGESLLYELTRHGDWGKRVLVIGHRPALLPMLRSFKARPPVDSVPENVYDELFTVYKKQDTVLCTVKTY</sequence>
<dbReference type="EMBL" id="QCYK01000002">
    <property type="protein sequence ID" value="PUZ25254.1"/>
    <property type="molecule type" value="Genomic_DNA"/>
</dbReference>
<dbReference type="CDD" id="cd07067">
    <property type="entry name" value="HP_PGM_like"/>
    <property type="match status" value="1"/>
</dbReference>
<reference evidence="1 2" key="1">
    <citation type="submission" date="2018-04" db="EMBL/GenBank/DDBJ databases">
        <title>Chitinophaga fuyangensis sp. nov., isolated from soil in a chemical factory.</title>
        <authorList>
            <person name="Chen K."/>
        </authorList>
    </citation>
    <scope>NUCLEOTIDE SEQUENCE [LARGE SCALE GENOMIC DNA]</scope>
    <source>
        <strain evidence="1 2">LY-1</strain>
    </source>
</reference>
<dbReference type="Proteomes" id="UP000244450">
    <property type="component" value="Unassembled WGS sequence"/>
</dbReference>
<keyword evidence="2" id="KW-1185">Reference proteome</keyword>
<dbReference type="AlphaFoldDB" id="A0A2T7BG57"/>
<dbReference type="RefSeq" id="WP_108687092.1">
    <property type="nucleotide sequence ID" value="NZ_QCYK01000002.1"/>
</dbReference>
<evidence type="ECO:0008006" key="3">
    <source>
        <dbReference type="Google" id="ProtNLM"/>
    </source>
</evidence>